<reference evidence="2 3" key="1">
    <citation type="submission" date="2020-01" db="EMBL/GenBank/DDBJ databases">
        <title>Kibdelosporangium persica a novel Actinomycetes from a hot desert in Iran.</title>
        <authorList>
            <person name="Safaei N."/>
            <person name="Zaburannyi N."/>
            <person name="Mueller R."/>
            <person name="Wink J."/>
        </authorList>
    </citation>
    <scope>NUCLEOTIDE SEQUENCE [LARGE SCALE GENOMIC DNA]</scope>
    <source>
        <strain evidence="2 3">4NS15</strain>
    </source>
</reference>
<keyword evidence="3" id="KW-1185">Reference proteome</keyword>
<protein>
    <recommendedName>
        <fullName evidence="4">DUF3558 domain-containing protein</fullName>
    </recommendedName>
</protein>
<dbReference type="PROSITE" id="PS51257">
    <property type="entry name" value="PROKAR_LIPOPROTEIN"/>
    <property type="match status" value="1"/>
</dbReference>
<comment type="caution">
    <text evidence="2">The sequence shown here is derived from an EMBL/GenBank/DDBJ whole genome shotgun (WGS) entry which is preliminary data.</text>
</comment>
<evidence type="ECO:0000256" key="1">
    <source>
        <dbReference type="SAM" id="MobiDB-lite"/>
    </source>
</evidence>
<accession>A0ABX2EXL6</accession>
<feature type="region of interest" description="Disordered" evidence="1">
    <location>
        <begin position="20"/>
        <end position="51"/>
    </location>
</feature>
<organism evidence="2 3">
    <name type="scientific">Kibdelosporangium persicum</name>
    <dbReference type="NCBI Taxonomy" id="2698649"/>
    <lineage>
        <taxon>Bacteria</taxon>
        <taxon>Bacillati</taxon>
        <taxon>Actinomycetota</taxon>
        <taxon>Actinomycetes</taxon>
        <taxon>Pseudonocardiales</taxon>
        <taxon>Pseudonocardiaceae</taxon>
        <taxon>Kibdelosporangium</taxon>
    </lineage>
</organism>
<dbReference type="Pfam" id="PF12079">
    <property type="entry name" value="DUF3558"/>
    <property type="match status" value="1"/>
</dbReference>
<dbReference type="EMBL" id="JAAATY010000002">
    <property type="protein sequence ID" value="NRN63788.1"/>
    <property type="molecule type" value="Genomic_DNA"/>
</dbReference>
<proteinExistence type="predicted"/>
<evidence type="ECO:0000313" key="2">
    <source>
        <dbReference type="EMBL" id="NRN63788.1"/>
    </source>
</evidence>
<gene>
    <name evidence="2" type="ORF">GC106_9890</name>
</gene>
<sequence>MIRFALVAAVAGLVLTGCTETDPGEAVPPAPTTPTGGASGGGGQPTVAVPPRPRDISLDGVDPCKLFSPAQLQQIKVSRQKNDVQTEEVFKGAPVCAMDGADGQAYFDYEAWLVTTEGIDPWLSGKRNVDAKLVSIDGFPAASIKVRGTTSFTCQTAVGVADNQQLMVQFRPTTRGAFTQEQMCQKSEQAATLAMQTLKTLK</sequence>
<dbReference type="InterPro" id="IPR024520">
    <property type="entry name" value="DUF3558"/>
</dbReference>
<evidence type="ECO:0000313" key="3">
    <source>
        <dbReference type="Proteomes" id="UP000763557"/>
    </source>
</evidence>
<evidence type="ECO:0008006" key="4">
    <source>
        <dbReference type="Google" id="ProtNLM"/>
    </source>
</evidence>
<dbReference type="Proteomes" id="UP000763557">
    <property type="component" value="Unassembled WGS sequence"/>
</dbReference>
<name>A0ABX2EXL6_9PSEU</name>